<dbReference type="SUPFAM" id="SSF81301">
    <property type="entry name" value="Nucleotidyltransferase"/>
    <property type="match status" value="1"/>
</dbReference>
<dbReference type="PANTHER" id="PTHR34822">
    <property type="entry name" value="GRPB DOMAIN PROTEIN (AFU_ORTHOLOGUE AFUA_1G01530)"/>
    <property type="match status" value="1"/>
</dbReference>
<comment type="caution">
    <text evidence="1">The sequence shown here is derived from an EMBL/GenBank/DDBJ whole genome shotgun (WGS) entry which is preliminary data.</text>
</comment>
<sequence>MHVKVVEYTEDWVAQFQREMEKLRDLFGEELINIHHIGSTSVPGLKAKPIIDMMPVVKQIDRIDAYRPQMEMLGYECMGEFGIPGRRYFRKGGDNRTHQIHAFEQGDPNVLRHLAFRDYLRANRKDAVRYGDLKADLARKFSDDIESYMDGKDALIKEIEKKALDWYSHL</sequence>
<keyword evidence="2" id="KW-1185">Reference proteome</keyword>
<protein>
    <submittedName>
        <fullName evidence="1">GrpB family protein</fullName>
    </submittedName>
</protein>
<dbReference type="EMBL" id="JBDXSU010000015">
    <property type="protein sequence ID" value="MFB5191938.1"/>
    <property type="molecule type" value="Genomic_DNA"/>
</dbReference>
<gene>
    <name evidence="1" type="ORF">KKP3000_000727</name>
</gene>
<reference evidence="1 2" key="1">
    <citation type="journal article" date="2024" name="Int. J. Mol. Sci.">
        <title>Exploration of Alicyclobacillus spp. Genome in Search of Antibiotic Resistance.</title>
        <authorList>
            <person name="Bucka-Kolendo J."/>
            <person name="Kiousi D.E."/>
            <person name="Dekowska A."/>
            <person name="Mikolajczuk-Szczyrba A."/>
            <person name="Karadedos D.M."/>
            <person name="Michael P."/>
            <person name="Galanis A."/>
            <person name="Sokolowska B."/>
        </authorList>
    </citation>
    <scope>NUCLEOTIDE SEQUENCE [LARGE SCALE GENOMIC DNA]</scope>
    <source>
        <strain evidence="1 2">KKP 3000</strain>
    </source>
</reference>
<dbReference type="InterPro" id="IPR043519">
    <property type="entry name" value="NT_sf"/>
</dbReference>
<dbReference type="InterPro" id="IPR007344">
    <property type="entry name" value="GrpB/CoaE"/>
</dbReference>
<evidence type="ECO:0000313" key="2">
    <source>
        <dbReference type="Proteomes" id="UP001579974"/>
    </source>
</evidence>
<dbReference type="PANTHER" id="PTHR34822:SF1">
    <property type="entry name" value="GRPB FAMILY PROTEIN"/>
    <property type="match status" value="1"/>
</dbReference>
<name>A0ABV5AI41_9BACL</name>
<dbReference type="Gene3D" id="3.30.460.10">
    <property type="entry name" value="Beta Polymerase, domain 2"/>
    <property type="match status" value="1"/>
</dbReference>
<proteinExistence type="predicted"/>
<organism evidence="1 2">
    <name type="scientific">Alicyclobacillus fastidiosus</name>
    <dbReference type="NCBI Taxonomy" id="392011"/>
    <lineage>
        <taxon>Bacteria</taxon>
        <taxon>Bacillati</taxon>
        <taxon>Bacillota</taxon>
        <taxon>Bacilli</taxon>
        <taxon>Bacillales</taxon>
        <taxon>Alicyclobacillaceae</taxon>
        <taxon>Alicyclobacillus</taxon>
    </lineage>
</organism>
<accession>A0ABV5AI41</accession>
<dbReference type="RefSeq" id="WP_275475050.1">
    <property type="nucleotide sequence ID" value="NZ_CP162940.1"/>
</dbReference>
<dbReference type="Pfam" id="PF04229">
    <property type="entry name" value="GrpB"/>
    <property type="match status" value="1"/>
</dbReference>
<dbReference type="Proteomes" id="UP001579974">
    <property type="component" value="Unassembled WGS sequence"/>
</dbReference>
<evidence type="ECO:0000313" key="1">
    <source>
        <dbReference type="EMBL" id="MFB5191938.1"/>
    </source>
</evidence>